<feature type="compositionally biased region" description="Basic residues" evidence="1">
    <location>
        <begin position="108"/>
        <end position="118"/>
    </location>
</feature>
<dbReference type="AlphaFoldDB" id="A0AA86N1S6"/>
<evidence type="ECO:0000256" key="1">
    <source>
        <dbReference type="SAM" id="MobiDB-lite"/>
    </source>
</evidence>
<dbReference type="RefSeq" id="WP_289270102.1">
    <property type="nucleotide sequence ID" value="NZ_OX365700.1"/>
</dbReference>
<proteinExistence type="predicted"/>
<evidence type="ECO:0000313" key="3">
    <source>
        <dbReference type="Proteomes" id="UP001179121"/>
    </source>
</evidence>
<evidence type="ECO:0000313" key="2">
    <source>
        <dbReference type="EMBL" id="CAI4033142.1"/>
    </source>
</evidence>
<sequence length="118" mass="13599">MTSEKIRFVSKYPVKRYRCGLRAGDSVKLRKNIEVTDQSGQPTGIICRKGETWAVLQGTKGIVWLRQQDGQMHTWDDDQSIYETFEKVERTTARAIRGKSNESIASRKEKRHGKKDGR</sequence>
<accession>A0AA86N1S6</accession>
<gene>
    <name evidence="2" type="ORF">DNFV4_03575</name>
</gene>
<organism evidence="2 3">
    <name type="scientific">Nitrospira tepida</name>
    <dbReference type="NCBI Taxonomy" id="2973512"/>
    <lineage>
        <taxon>Bacteria</taxon>
        <taxon>Pseudomonadati</taxon>
        <taxon>Nitrospirota</taxon>
        <taxon>Nitrospiria</taxon>
        <taxon>Nitrospirales</taxon>
        <taxon>Nitrospiraceae</taxon>
        <taxon>Nitrospira</taxon>
    </lineage>
</organism>
<dbReference type="KEGG" id="nti:DNFV4_03575"/>
<dbReference type="Proteomes" id="UP001179121">
    <property type="component" value="Chromosome"/>
</dbReference>
<reference evidence="2" key="1">
    <citation type="submission" date="2022-10" db="EMBL/GenBank/DDBJ databases">
        <authorList>
            <person name="Koch H."/>
        </authorList>
    </citation>
    <scope>NUCLEOTIDE SEQUENCE</scope>
    <source>
        <strain evidence="2">DNF</strain>
    </source>
</reference>
<feature type="region of interest" description="Disordered" evidence="1">
    <location>
        <begin position="93"/>
        <end position="118"/>
    </location>
</feature>
<protein>
    <submittedName>
        <fullName evidence="2">Uncharacterized protein</fullName>
    </submittedName>
</protein>
<keyword evidence="3" id="KW-1185">Reference proteome</keyword>
<name>A0AA86N1S6_9BACT</name>
<dbReference type="EMBL" id="OX365700">
    <property type="protein sequence ID" value="CAI4033142.1"/>
    <property type="molecule type" value="Genomic_DNA"/>
</dbReference>